<comment type="caution">
    <text evidence="1">The sequence shown here is derived from an EMBL/GenBank/DDBJ whole genome shotgun (WGS) entry which is preliminary data.</text>
</comment>
<dbReference type="EMBL" id="ANIZ01001065">
    <property type="protein sequence ID" value="ETI50074.1"/>
    <property type="molecule type" value="Genomic_DNA"/>
</dbReference>
<name>V9FF16_PHYNI</name>
<accession>V9FF16</accession>
<keyword evidence="2" id="KW-1185">Reference proteome</keyword>
<dbReference type="Proteomes" id="UP000018721">
    <property type="component" value="Unassembled WGS sequence"/>
</dbReference>
<protein>
    <submittedName>
        <fullName evidence="1">Uncharacterized protein</fullName>
    </submittedName>
</protein>
<reference evidence="1 2" key="1">
    <citation type="submission" date="2013-11" db="EMBL/GenBank/DDBJ databases">
        <title>The Genome Sequence of Phytophthora parasitica P1569.</title>
        <authorList>
            <consortium name="The Broad Institute Genomics Platform"/>
            <person name="Russ C."/>
            <person name="Tyler B."/>
            <person name="Panabieres F."/>
            <person name="Shan W."/>
            <person name="Tripathy S."/>
            <person name="Grunwald N."/>
            <person name="Machado M."/>
            <person name="Johnson C.S."/>
            <person name="Arredondo F."/>
            <person name="Hong C."/>
            <person name="Coffey M."/>
            <person name="Young S.K."/>
            <person name="Zeng Q."/>
            <person name="Gargeya S."/>
            <person name="Fitzgerald M."/>
            <person name="Abouelleil A."/>
            <person name="Alvarado L."/>
            <person name="Chapman S.B."/>
            <person name="Gainer-Dewar J."/>
            <person name="Goldberg J."/>
            <person name="Griggs A."/>
            <person name="Gujja S."/>
            <person name="Hansen M."/>
            <person name="Howarth C."/>
            <person name="Imamovic A."/>
            <person name="Ireland A."/>
            <person name="Larimer J."/>
            <person name="McCowan C."/>
            <person name="Murphy C."/>
            <person name="Pearson M."/>
            <person name="Poon T.W."/>
            <person name="Priest M."/>
            <person name="Roberts A."/>
            <person name="Saif S."/>
            <person name="Shea T."/>
            <person name="Sykes S."/>
            <person name="Wortman J."/>
            <person name="Nusbaum C."/>
            <person name="Birren B."/>
        </authorList>
    </citation>
    <scope>NUCLEOTIDE SEQUENCE [LARGE SCALE GENOMIC DNA]</scope>
    <source>
        <strain evidence="1 2">P1569</strain>
    </source>
</reference>
<sequence>MKEDKDGYQAWCLAYPSTRKRCGQSAKVLAGAEQKRIDDAAGLP</sequence>
<evidence type="ECO:0000313" key="2">
    <source>
        <dbReference type="Proteomes" id="UP000018721"/>
    </source>
</evidence>
<proteinExistence type="predicted"/>
<dbReference type="HOGENOM" id="CLU_3225793_0_0_1"/>
<dbReference type="AlphaFoldDB" id="V9FF16"/>
<organism evidence="1 2">
    <name type="scientific">Phytophthora nicotianae P1569</name>
    <dbReference type="NCBI Taxonomy" id="1317065"/>
    <lineage>
        <taxon>Eukaryota</taxon>
        <taxon>Sar</taxon>
        <taxon>Stramenopiles</taxon>
        <taxon>Oomycota</taxon>
        <taxon>Peronosporomycetes</taxon>
        <taxon>Peronosporales</taxon>
        <taxon>Peronosporaceae</taxon>
        <taxon>Phytophthora</taxon>
    </lineage>
</organism>
<evidence type="ECO:0000313" key="1">
    <source>
        <dbReference type="EMBL" id="ETI50074.1"/>
    </source>
</evidence>
<gene>
    <name evidence="1" type="ORF">F443_06295</name>
</gene>